<dbReference type="SMART" id="SM00248">
    <property type="entry name" value="ANK"/>
    <property type="match status" value="10"/>
</dbReference>
<dbReference type="PANTHER" id="PTHR24186:SF38">
    <property type="entry name" value="ANKYRIN REPEAT FAMILY PROTEIN"/>
    <property type="match status" value="1"/>
</dbReference>
<dbReference type="InterPro" id="IPR002110">
    <property type="entry name" value="Ankyrin_rpt"/>
</dbReference>
<reference evidence="4" key="2">
    <citation type="submission" date="2021-03" db="UniProtKB">
        <authorList>
            <consortium name="EnsemblPlants"/>
        </authorList>
    </citation>
    <scope>IDENTIFICATION</scope>
</reference>
<accession>A0A803KQH6</accession>
<reference evidence="4" key="1">
    <citation type="journal article" date="2017" name="Nature">
        <title>The genome of Chenopodium quinoa.</title>
        <authorList>
            <person name="Jarvis D.E."/>
            <person name="Ho Y.S."/>
            <person name="Lightfoot D.J."/>
            <person name="Schmoeckel S.M."/>
            <person name="Li B."/>
            <person name="Borm T.J.A."/>
            <person name="Ohyanagi H."/>
            <person name="Mineta K."/>
            <person name="Michell C.T."/>
            <person name="Saber N."/>
            <person name="Kharbatia N.M."/>
            <person name="Rupper R.R."/>
            <person name="Sharp A.R."/>
            <person name="Dally N."/>
            <person name="Boughton B.A."/>
            <person name="Woo Y.H."/>
            <person name="Gao G."/>
            <person name="Schijlen E.G.W.M."/>
            <person name="Guo X."/>
            <person name="Momin A.A."/>
            <person name="Negrao S."/>
            <person name="Al-Babili S."/>
            <person name="Gehring C."/>
            <person name="Roessner U."/>
            <person name="Jung C."/>
            <person name="Murphy K."/>
            <person name="Arold S.T."/>
            <person name="Gojobori T."/>
            <person name="van der Linden C.G."/>
            <person name="van Loo E.N."/>
            <person name="Jellen E.N."/>
            <person name="Maughan P.J."/>
            <person name="Tester M."/>
        </authorList>
    </citation>
    <scope>NUCLEOTIDE SEQUENCE [LARGE SCALE GENOMIC DNA]</scope>
    <source>
        <strain evidence="4">cv. PI 614886</strain>
    </source>
</reference>
<evidence type="ECO:0000256" key="3">
    <source>
        <dbReference type="PROSITE-ProRule" id="PRU00023"/>
    </source>
</evidence>
<feature type="repeat" description="ANK" evidence="3">
    <location>
        <begin position="90"/>
        <end position="113"/>
    </location>
</feature>
<evidence type="ECO:0000313" key="5">
    <source>
        <dbReference type="Proteomes" id="UP000596660"/>
    </source>
</evidence>
<protein>
    <submittedName>
        <fullName evidence="4">Uncharacterized protein</fullName>
    </submittedName>
</protein>
<keyword evidence="2 3" id="KW-0040">ANK repeat</keyword>
<dbReference type="PROSITE" id="PS50088">
    <property type="entry name" value="ANK_REPEAT"/>
    <property type="match status" value="6"/>
</dbReference>
<sequence length="952" mass="107283">MHNSSLENIETTKNAEEVEMEKKLYVAAAKGNVEFLQEIQHGDRYLLNKTYLKNSIIHIAVQHEQHEFVEACLSKLPNDGNELICEKNSKENTPLHVAAEVGNFSIVKLLYDHFGDEKRMLWRGQNSKGNTPLHVALVHDNVKIAKFLLEKDPSLACIVNKSKEAPLHLAIKHHVNYSESESIMDKIKQPITEGGAGLAITFVPGEDMSSLILFLVEKWSNVTCWPDANGSTPLHSAASLSSPYNLQVIKNILYHWPQSAEVCDASGKSILHLVITRMPNYQQVKNLLKFKEIYALRNCQDLQGDTPLHIAARNKDINMVRVLLESSAKLSIKNVEGVSAASLIQQHNLLEMLGKRNMTLEESKAADKGDIAFLRQRMRKLGMENLDIMEFLLSHDSKGRNILHKLLQIKNESHIMHDDFVDFIQQVLGNFPSLVSQTDLNGDTPVHILVQNHPYVASGNQDNLDMPHTDVPITLSTSDFLSLLLELCHQSILRFEEQTPWLVQNAEGNTPLHEAIVANNKHLVRSLLMHDPRSARLANKCKELPLHLLAGCPMSMDEPLTIEIIESMVEAIQANDTATDWVDKDGLTPLMRAFKAGNLRMAAELCILSPQAAQTCDADGQTFWHRLMDHPASSEDFVCRLLEHESVRDLLKLKDKHGNTPLHLAIEGNRYDLVGSFLVWGRERISSEDNEQWLLDLLKIQNKACKTPADLIRESPSLPPNIERIIKANNGMIGVRSAWGIPTKEMQTPDKKGHVSCIYDLGHICNVLINDDFILSPLDHGHEQQKKVRDDTRFQRANAASIIMCNSFDIPGRSVRNNFRRGTLDRYCHFGYGYFGIEQFKREDIKAIVEANVQAAYSLDKKGLTPLIRAGNYSAAAILCKASPKAAESGDANCQAYGHLIVKHPSKYYFSRLFHQEEFRDLLKLKDINGNTPLHLAIIDNRFDLVPDFLQF</sequence>
<proteinExistence type="predicted"/>
<dbReference type="EnsemblPlants" id="AUR62001282-RA">
    <property type="protein sequence ID" value="AUR62001282-RA:cds"/>
    <property type="gene ID" value="AUR62001282"/>
</dbReference>
<feature type="repeat" description="ANK" evidence="3">
    <location>
        <begin position="128"/>
        <end position="151"/>
    </location>
</feature>
<feature type="repeat" description="ANK" evidence="3">
    <location>
        <begin position="507"/>
        <end position="528"/>
    </location>
</feature>
<dbReference type="SUPFAM" id="SSF48403">
    <property type="entry name" value="Ankyrin repeat"/>
    <property type="match status" value="4"/>
</dbReference>
<dbReference type="Gene3D" id="1.25.40.20">
    <property type="entry name" value="Ankyrin repeat-containing domain"/>
    <property type="match status" value="4"/>
</dbReference>
<evidence type="ECO:0000256" key="2">
    <source>
        <dbReference type="ARBA" id="ARBA00023043"/>
    </source>
</evidence>
<dbReference type="Gramene" id="AUR62001282-RA">
    <property type="protein sequence ID" value="AUR62001282-RA:cds"/>
    <property type="gene ID" value="AUR62001282"/>
</dbReference>
<keyword evidence="1" id="KW-0677">Repeat</keyword>
<dbReference type="PANTHER" id="PTHR24186">
    <property type="entry name" value="PROTEIN PHOSPHATASE 1 REGULATORY SUBUNIT"/>
    <property type="match status" value="1"/>
</dbReference>
<dbReference type="PROSITE" id="PS50297">
    <property type="entry name" value="ANK_REP_REGION"/>
    <property type="match status" value="5"/>
</dbReference>
<dbReference type="Pfam" id="PF12796">
    <property type="entry name" value="Ank_2"/>
    <property type="match status" value="3"/>
</dbReference>
<dbReference type="AlphaFoldDB" id="A0A803KQH6"/>
<feature type="repeat" description="ANK" evidence="3">
    <location>
        <begin position="929"/>
        <end position="952"/>
    </location>
</feature>
<evidence type="ECO:0000256" key="1">
    <source>
        <dbReference type="ARBA" id="ARBA00022737"/>
    </source>
</evidence>
<feature type="repeat" description="ANK" evidence="3">
    <location>
        <begin position="303"/>
        <end position="335"/>
    </location>
</feature>
<dbReference type="Pfam" id="PF00023">
    <property type="entry name" value="Ank"/>
    <property type="match status" value="2"/>
</dbReference>
<evidence type="ECO:0000313" key="4">
    <source>
        <dbReference type="EnsemblPlants" id="AUR62001282-RA:cds"/>
    </source>
</evidence>
<keyword evidence="5" id="KW-1185">Reference proteome</keyword>
<organism evidence="4 5">
    <name type="scientific">Chenopodium quinoa</name>
    <name type="common">Quinoa</name>
    <dbReference type="NCBI Taxonomy" id="63459"/>
    <lineage>
        <taxon>Eukaryota</taxon>
        <taxon>Viridiplantae</taxon>
        <taxon>Streptophyta</taxon>
        <taxon>Embryophyta</taxon>
        <taxon>Tracheophyta</taxon>
        <taxon>Spermatophyta</taxon>
        <taxon>Magnoliopsida</taxon>
        <taxon>eudicotyledons</taxon>
        <taxon>Gunneridae</taxon>
        <taxon>Pentapetalae</taxon>
        <taxon>Caryophyllales</taxon>
        <taxon>Chenopodiaceae</taxon>
        <taxon>Chenopodioideae</taxon>
        <taxon>Atripliceae</taxon>
        <taxon>Chenopodium</taxon>
    </lineage>
</organism>
<feature type="repeat" description="ANK" evidence="3">
    <location>
        <begin position="657"/>
        <end position="690"/>
    </location>
</feature>
<dbReference type="InterPro" id="IPR036770">
    <property type="entry name" value="Ankyrin_rpt-contain_sf"/>
</dbReference>
<name>A0A803KQH6_CHEQI</name>
<dbReference type="GO" id="GO:0005886">
    <property type="term" value="C:plasma membrane"/>
    <property type="evidence" value="ECO:0007669"/>
    <property type="project" value="TreeGrafter"/>
</dbReference>
<dbReference type="Proteomes" id="UP000596660">
    <property type="component" value="Unplaced"/>
</dbReference>